<feature type="domain" description="Reverse transcriptase zinc-binding" evidence="1">
    <location>
        <begin position="25"/>
        <end position="77"/>
    </location>
</feature>
<organism evidence="2 3">
    <name type="scientific">Solanum verrucosum</name>
    <dbReference type="NCBI Taxonomy" id="315347"/>
    <lineage>
        <taxon>Eukaryota</taxon>
        <taxon>Viridiplantae</taxon>
        <taxon>Streptophyta</taxon>
        <taxon>Embryophyta</taxon>
        <taxon>Tracheophyta</taxon>
        <taxon>Spermatophyta</taxon>
        <taxon>Magnoliopsida</taxon>
        <taxon>eudicotyledons</taxon>
        <taxon>Gunneridae</taxon>
        <taxon>Pentapetalae</taxon>
        <taxon>asterids</taxon>
        <taxon>lamiids</taxon>
        <taxon>Solanales</taxon>
        <taxon>Solanaceae</taxon>
        <taxon>Solanoideae</taxon>
        <taxon>Solaneae</taxon>
        <taxon>Solanum</taxon>
    </lineage>
</organism>
<dbReference type="Pfam" id="PF13966">
    <property type="entry name" value="zf-RVT"/>
    <property type="match status" value="1"/>
</dbReference>
<name>A0AAF0ZF65_SOLVR</name>
<keyword evidence="3" id="KW-1185">Reference proteome</keyword>
<sequence length="180" mass="20779">MVEWAQQRGIQSKFRVQISEPTVAQNSIWPWKQIWRTKAPLKVACFSWLVAKETILTHVNLRKRNIILVTHCCYVVRQLKQWDICFYIVESLTNYGRFSLISEAYNGQCLARLLTLYLVGKKLGREQKIGATGEPYHLVYGGPSGRREMLGVSKTGVEQYRKSKQIVFCFCIFGVQSTLL</sequence>
<reference evidence="2" key="1">
    <citation type="submission" date="2023-08" db="EMBL/GenBank/DDBJ databases">
        <title>A de novo genome assembly of Solanum verrucosum Schlechtendal, a Mexican diploid species geographically isolated from the other diploid A-genome species in potato relatives.</title>
        <authorList>
            <person name="Hosaka K."/>
        </authorList>
    </citation>
    <scope>NUCLEOTIDE SEQUENCE</scope>
    <source>
        <tissue evidence="2">Young leaves</tissue>
    </source>
</reference>
<proteinExistence type="predicted"/>
<dbReference type="AlphaFoldDB" id="A0AAF0ZF65"/>
<evidence type="ECO:0000313" key="3">
    <source>
        <dbReference type="Proteomes" id="UP001234989"/>
    </source>
</evidence>
<accession>A0AAF0ZF65</accession>
<gene>
    <name evidence="2" type="ORF">MTR67_031562</name>
</gene>
<dbReference type="Proteomes" id="UP001234989">
    <property type="component" value="Chromosome 7"/>
</dbReference>
<dbReference type="EMBL" id="CP133618">
    <property type="protein sequence ID" value="WMV38177.1"/>
    <property type="molecule type" value="Genomic_DNA"/>
</dbReference>
<dbReference type="InterPro" id="IPR026960">
    <property type="entry name" value="RVT-Znf"/>
</dbReference>
<evidence type="ECO:0000313" key="2">
    <source>
        <dbReference type="EMBL" id="WMV38177.1"/>
    </source>
</evidence>
<protein>
    <recommendedName>
        <fullName evidence="1">Reverse transcriptase zinc-binding domain-containing protein</fullName>
    </recommendedName>
</protein>
<evidence type="ECO:0000259" key="1">
    <source>
        <dbReference type="Pfam" id="PF13966"/>
    </source>
</evidence>